<dbReference type="GO" id="GO:0005576">
    <property type="term" value="C:extracellular region"/>
    <property type="evidence" value="ECO:0007669"/>
    <property type="project" value="TreeGrafter"/>
</dbReference>
<feature type="active site" evidence="10">
    <location>
        <position position="235"/>
    </location>
</feature>
<dbReference type="SUPFAM" id="SSF51126">
    <property type="entry name" value="Pectin lyase-like"/>
    <property type="match status" value="1"/>
</dbReference>
<dbReference type="InterPro" id="IPR006626">
    <property type="entry name" value="PbH1"/>
</dbReference>
<evidence type="ECO:0000256" key="2">
    <source>
        <dbReference type="ARBA" id="ARBA00012736"/>
    </source>
</evidence>
<name>A0AAV8WDD8_9CUCU</name>
<keyword evidence="4" id="KW-0677">Repeat</keyword>
<dbReference type="EC" id="3.2.1.15" evidence="2"/>
<keyword evidence="3 12" id="KW-0732">Signal</keyword>
<evidence type="ECO:0000256" key="6">
    <source>
        <dbReference type="ARBA" id="ARBA00023157"/>
    </source>
</evidence>
<evidence type="ECO:0000256" key="5">
    <source>
        <dbReference type="ARBA" id="ARBA00022801"/>
    </source>
</evidence>
<evidence type="ECO:0000256" key="7">
    <source>
        <dbReference type="ARBA" id="ARBA00023295"/>
    </source>
</evidence>
<accession>A0AAV8WDD8</accession>
<dbReference type="GO" id="GO:0071555">
    <property type="term" value="P:cell wall organization"/>
    <property type="evidence" value="ECO:0007669"/>
    <property type="project" value="UniProtKB-KW"/>
</dbReference>
<organism evidence="13 14">
    <name type="scientific">Exocentrus adspersus</name>
    <dbReference type="NCBI Taxonomy" id="1586481"/>
    <lineage>
        <taxon>Eukaryota</taxon>
        <taxon>Metazoa</taxon>
        <taxon>Ecdysozoa</taxon>
        <taxon>Arthropoda</taxon>
        <taxon>Hexapoda</taxon>
        <taxon>Insecta</taxon>
        <taxon>Pterygota</taxon>
        <taxon>Neoptera</taxon>
        <taxon>Endopterygota</taxon>
        <taxon>Coleoptera</taxon>
        <taxon>Polyphaga</taxon>
        <taxon>Cucujiformia</taxon>
        <taxon>Chrysomeloidea</taxon>
        <taxon>Cerambycidae</taxon>
        <taxon>Lamiinae</taxon>
        <taxon>Acanthocinini</taxon>
        <taxon>Exocentrus</taxon>
    </lineage>
</organism>
<reference evidence="13 14" key="1">
    <citation type="journal article" date="2023" name="Insect Mol. Biol.">
        <title>Genome sequencing provides insights into the evolution of gene families encoding plant cell wall-degrading enzymes in longhorned beetles.</title>
        <authorList>
            <person name="Shin N.R."/>
            <person name="Okamura Y."/>
            <person name="Kirsch R."/>
            <person name="Pauchet Y."/>
        </authorList>
    </citation>
    <scope>NUCLEOTIDE SEQUENCE [LARGE SCALE GENOMIC DNA]</scope>
    <source>
        <strain evidence="13">EAD_L_NR</strain>
    </source>
</reference>
<dbReference type="GO" id="GO:0045490">
    <property type="term" value="P:pectin catabolic process"/>
    <property type="evidence" value="ECO:0007669"/>
    <property type="project" value="TreeGrafter"/>
</dbReference>
<keyword evidence="14" id="KW-1185">Reference proteome</keyword>
<dbReference type="InterPro" id="IPR050434">
    <property type="entry name" value="Glycosyl_hydrlase_28"/>
</dbReference>
<dbReference type="Gene3D" id="2.160.20.10">
    <property type="entry name" value="Single-stranded right-handed beta-helix, Pectin lyase-like"/>
    <property type="match status" value="1"/>
</dbReference>
<gene>
    <name evidence="13" type="ORF">NQ315_006827</name>
</gene>
<feature type="chain" id="PRO_5043798848" description="endo-polygalacturonase" evidence="12">
    <location>
        <begin position="29"/>
        <end position="434"/>
    </location>
</feature>
<evidence type="ECO:0000256" key="3">
    <source>
        <dbReference type="ARBA" id="ARBA00022729"/>
    </source>
</evidence>
<evidence type="ECO:0000256" key="9">
    <source>
        <dbReference type="ARBA" id="ARBA00034074"/>
    </source>
</evidence>
<proteinExistence type="inferred from homology"/>
<comment type="catalytic activity">
    <reaction evidence="9">
        <text>(1,4-alpha-D-galacturonosyl)n+m + H2O = (1,4-alpha-D-galacturonosyl)n + (1,4-alpha-D-galacturonosyl)m.</text>
        <dbReference type="EC" id="3.2.1.15"/>
    </reaction>
</comment>
<dbReference type="InterPro" id="IPR012334">
    <property type="entry name" value="Pectin_lyas_fold"/>
</dbReference>
<evidence type="ECO:0000256" key="11">
    <source>
        <dbReference type="RuleBase" id="RU361169"/>
    </source>
</evidence>
<dbReference type="SMART" id="SM00710">
    <property type="entry name" value="PbH1"/>
    <property type="match status" value="5"/>
</dbReference>
<evidence type="ECO:0000256" key="1">
    <source>
        <dbReference type="ARBA" id="ARBA00008834"/>
    </source>
</evidence>
<keyword evidence="6" id="KW-1015">Disulfide bond</keyword>
<dbReference type="PANTHER" id="PTHR31884">
    <property type="entry name" value="POLYGALACTURONASE"/>
    <property type="match status" value="1"/>
</dbReference>
<evidence type="ECO:0000313" key="14">
    <source>
        <dbReference type="Proteomes" id="UP001159042"/>
    </source>
</evidence>
<keyword evidence="7 11" id="KW-0326">Glycosidase</keyword>
<dbReference type="PANTHER" id="PTHR31884:SF1">
    <property type="entry name" value="POLYGALACTURONASE"/>
    <property type="match status" value="1"/>
</dbReference>
<dbReference type="PROSITE" id="PS00502">
    <property type="entry name" value="POLYGALACTURONASE"/>
    <property type="match status" value="1"/>
</dbReference>
<keyword evidence="8" id="KW-0961">Cell wall biogenesis/degradation</keyword>
<dbReference type="AlphaFoldDB" id="A0AAV8WDD8"/>
<dbReference type="InterPro" id="IPR000743">
    <property type="entry name" value="Glyco_hydro_28"/>
</dbReference>
<evidence type="ECO:0000256" key="12">
    <source>
        <dbReference type="SAM" id="SignalP"/>
    </source>
</evidence>
<dbReference type="GO" id="GO:0004650">
    <property type="term" value="F:polygalacturonase activity"/>
    <property type="evidence" value="ECO:0007669"/>
    <property type="project" value="UniProtKB-EC"/>
</dbReference>
<evidence type="ECO:0000256" key="8">
    <source>
        <dbReference type="ARBA" id="ARBA00023316"/>
    </source>
</evidence>
<dbReference type="EMBL" id="JANEYG010000003">
    <property type="protein sequence ID" value="KAJ8924050.1"/>
    <property type="molecule type" value="Genomic_DNA"/>
</dbReference>
<protein>
    <recommendedName>
        <fullName evidence="2">endo-polygalacturonase</fullName>
        <ecNumber evidence="2">3.2.1.15</ecNumber>
    </recommendedName>
</protein>
<evidence type="ECO:0000256" key="4">
    <source>
        <dbReference type="ARBA" id="ARBA00022737"/>
    </source>
</evidence>
<keyword evidence="5 11" id="KW-0378">Hydrolase</keyword>
<evidence type="ECO:0000256" key="10">
    <source>
        <dbReference type="PROSITE-ProRule" id="PRU10052"/>
    </source>
</evidence>
<dbReference type="InterPro" id="IPR011050">
    <property type="entry name" value="Pectin_lyase_fold/virulence"/>
</dbReference>
<comment type="similarity">
    <text evidence="1 11">Belongs to the glycosyl hydrolase 28 family.</text>
</comment>
<sequence length="434" mass="47231">MTSDLESKMASPAFLLIVLASISVMVSASPNKLTAESCTITKYNADVILAAQAICNEITIKGISVTAGETLDLSQLKSGSKVIFDGTITWEYAEWRGPLLRISGEYIEVTGTADHVLDGRGHLWWDGLGGAGAKQKPRFFSPNGLNSSEISNLYIKNTPIHVFQITNCDDLMIQNVTIDNRDGDTKGGHNTDGFDIGNSRNVTIRHSRVYNQDDCLAVKSGKNYHFLNNFCSGGHGISIGSVGNVSIESVYMLNSHVENSSNGIRIKTIYGEVGSVSNILFENISFTNITDYGIIIEADYLNGGPTGVPTGGVPITDLTIKNITGTVLETGSNVYVLVKSASNWKCSEIDITGGKVTKECQGIPPDSVDSPKFELLQKPCQMEFGAKQDSSGFLGMLRIECRLKQRVFSQLLQKWKFPRTWSLAPVQLQSLRNP</sequence>
<evidence type="ECO:0000313" key="13">
    <source>
        <dbReference type="EMBL" id="KAJ8924050.1"/>
    </source>
</evidence>
<dbReference type="Proteomes" id="UP001159042">
    <property type="component" value="Unassembled WGS sequence"/>
</dbReference>
<dbReference type="FunFam" id="2.160.20.10:FF:000002">
    <property type="entry name" value="Endopolygalacturonase D"/>
    <property type="match status" value="1"/>
</dbReference>
<comment type="caution">
    <text evidence="13">The sequence shown here is derived from an EMBL/GenBank/DDBJ whole genome shotgun (WGS) entry which is preliminary data.</text>
</comment>
<dbReference type="Pfam" id="PF00295">
    <property type="entry name" value="Glyco_hydro_28"/>
    <property type="match status" value="1"/>
</dbReference>
<feature type="signal peptide" evidence="12">
    <location>
        <begin position="1"/>
        <end position="28"/>
    </location>
</feature>